<evidence type="ECO:0000313" key="1">
    <source>
        <dbReference type="EMBL" id="MFC0387050.1"/>
    </source>
</evidence>
<dbReference type="EMBL" id="JBHLVZ010000043">
    <property type="protein sequence ID" value="MFC0387050.1"/>
    <property type="molecule type" value="Genomic_DNA"/>
</dbReference>
<dbReference type="InterPro" id="IPR011051">
    <property type="entry name" value="RmlC_Cupin_sf"/>
</dbReference>
<dbReference type="Pfam" id="PF05962">
    <property type="entry name" value="HutD"/>
    <property type="match status" value="1"/>
</dbReference>
<reference evidence="1 2" key="1">
    <citation type="submission" date="2024-09" db="EMBL/GenBank/DDBJ databases">
        <authorList>
            <person name="Sun Q."/>
            <person name="Mori K."/>
        </authorList>
    </citation>
    <scope>NUCLEOTIDE SEQUENCE [LARGE SCALE GENOMIC DNA]</scope>
    <source>
        <strain evidence="1 2">CCM 7468</strain>
    </source>
</reference>
<keyword evidence="2" id="KW-1185">Reference proteome</keyword>
<dbReference type="RefSeq" id="WP_377052109.1">
    <property type="nucleotide sequence ID" value="NZ_JBHLVZ010000043.1"/>
</dbReference>
<comment type="caution">
    <text evidence="1">The sequence shown here is derived from an EMBL/GenBank/DDBJ whole genome shotgun (WGS) entry which is preliminary data.</text>
</comment>
<dbReference type="InterPro" id="IPR010282">
    <property type="entry name" value="Uncharacterised_HutD/Ves"/>
</dbReference>
<dbReference type="PANTHER" id="PTHR37943:SF1">
    <property type="entry name" value="PROTEIN VES"/>
    <property type="match status" value="1"/>
</dbReference>
<proteinExistence type="predicted"/>
<dbReference type="InterPro" id="IPR014710">
    <property type="entry name" value="RmlC-like_jellyroll"/>
</dbReference>
<dbReference type="Proteomes" id="UP001589789">
    <property type="component" value="Unassembled WGS sequence"/>
</dbReference>
<gene>
    <name evidence="1" type="ORF">ACFFIC_16045</name>
</gene>
<organism evidence="1 2">
    <name type="scientific">Muricoccus vinaceus</name>
    <dbReference type="NCBI Taxonomy" id="424704"/>
    <lineage>
        <taxon>Bacteria</taxon>
        <taxon>Pseudomonadati</taxon>
        <taxon>Pseudomonadota</taxon>
        <taxon>Alphaproteobacteria</taxon>
        <taxon>Acetobacterales</taxon>
        <taxon>Roseomonadaceae</taxon>
        <taxon>Muricoccus</taxon>
    </lineage>
</organism>
<dbReference type="SUPFAM" id="SSF51182">
    <property type="entry name" value="RmlC-like cupins"/>
    <property type="match status" value="1"/>
</dbReference>
<accession>A0ABV6ITW4</accession>
<dbReference type="Gene3D" id="2.60.120.10">
    <property type="entry name" value="Jelly Rolls"/>
    <property type="match status" value="1"/>
</dbReference>
<dbReference type="PANTHER" id="PTHR37943">
    <property type="entry name" value="PROTEIN VES"/>
    <property type="match status" value="1"/>
</dbReference>
<protein>
    <submittedName>
        <fullName evidence="1">HutD family protein</fullName>
    </submittedName>
</protein>
<evidence type="ECO:0000313" key="2">
    <source>
        <dbReference type="Proteomes" id="UP001589789"/>
    </source>
</evidence>
<sequence length="177" mass="18467">MHRIIRAADLQPRPWPNGLGITRDIAAQEAGAENPGWLITVADLAGDAAFSHFPRTDRIFTLLGGAGVTLELDGHPPLPCLPWVPASFPGDVPTFCRMAGGAARAFNVMTGRGHEARVAVRSIAAGHTVRSTPRCTAIFCAEGSLTVGNERLGAGDTMLHPGATAIEGPGLALMVDI</sequence>
<name>A0ABV6ITW4_9PROT</name>